<reference evidence="3" key="2">
    <citation type="journal article" date="2007" name="J. Bacteriol.">
        <title>Comparative genome analysis of four magnetotactic bacteria reveals a complex set of group-specific genes implicated in magnetosome biomineralization and function.</title>
        <authorList>
            <person name="Richter M."/>
            <person name="Kube M."/>
            <person name="Bazylinski D.A."/>
            <person name="Lombardot T."/>
            <person name="Gloeckner F.O."/>
            <person name="Reinhardt R."/>
            <person name="Schueler D."/>
        </authorList>
    </citation>
    <scope>NUCLEOTIDE SEQUENCE</scope>
    <source>
        <strain evidence="3">MSR-1</strain>
    </source>
</reference>
<evidence type="ECO:0000313" key="2">
    <source>
        <dbReference type="EMBL" id="CAJ30180.1"/>
    </source>
</evidence>
<organism evidence="2">
    <name type="scientific">Magnetospirillum gryphiswaldense</name>
    <dbReference type="NCBI Taxonomy" id="55518"/>
    <lineage>
        <taxon>Bacteria</taxon>
        <taxon>Pseudomonadati</taxon>
        <taxon>Pseudomonadota</taxon>
        <taxon>Alphaproteobacteria</taxon>
        <taxon>Rhodospirillales</taxon>
        <taxon>Rhodospirillaceae</taxon>
        <taxon>Magnetospirillum</taxon>
    </lineage>
</organism>
<reference evidence="2" key="1">
    <citation type="journal article" date="2005" name="J. Bacteriol.">
        <title>A hypervariable 130-kilobase genomic region of Magnetospirillum gryphiswaldense comprises a magnetosome island which undergoes frequent rearrangements during stationary growth.</title>
        <authorList>
            <person name="Ullrich S."/>
            <person name="Kube M."/>
            <person name="Schuebbe S."/>
            <person name="Reinhardt R."/>
            <person name="Schueler D."/>
        </authorList>
    </citation>
    <scope>NUCLEOTIDE SEQUENCE</scope>
    <source>
        <strain evidence="2">MSR-1</strain>
    </source>
</reference>
<sequence>MKPRLWDQPNLGTSRSLAAWQPPGSPRVLSAGINCLTALGDRAQFRQGSSFTNSAPREADRAAFDSHPVGHLHFGTLMRHFGLSAPPPIRRRSKPWFAWLAVMAAIAGVVAVWVR</sequence>
<evidence type="ECO:0000256" key="1">
    <source>
        <dbReference type="SAM" id="Phobius"/>
    </source>
</evidence>
<dbReference type="AlphaFoldDB" id="Q3BK61"/>
<dbReference type="EMBL" id="CU459003">
    <property type="protein sequence ID" value="CAM78092.1"/>
    <property type="molecule type" value="Genomic_DNA"/>
</dbReference>
<name>Q3BK61_9PROT</name>
<feature type="transmembrane region" description="Helical" evidence="1">
    <location>
        <begin position="96"/>
        <end position="114"/>
    </location>
</feature>
<proteinExistence type="predicted"/>
<evidence type="ECO:0000313" key="3">
    <source>
        <dbReference type="EMBL" id="CAM78092.1"/>
    </source>
</evidence>
<gene>
    <name evidence="2" type="ORF">mgI581</name>
    <name evidence="3" type="ORF">MGR_4160</name>
</gene>
<keyword evidence="1" id="KW-1133">Transmembrane helix</keyword>
<keyword evidence="1" id="KW-0472">Membrane</keyword>
<keyword evidence="1" id="KW-0812">Transmembrane</keyword>
<accession>Q3BK61</accession>
<protein>
    <submittedName>
        <fullName evidence="2">Uncharacterized protein</fullName>
    </submittedName>
</protein>
<dbReference type="EMBL" id="AM085146">
    <property type="protein sequence ID" value="CAJ30180.1"/>
    <property type="molecule type" value="Genomic_DNA"/>
</dbReference>